<evidence type="ECO:0000256" key="1">
    <source>
        <dbReference type="SAM" id="MobiDB-lite"/>
    </source>
</evidence>
<dbReference type="InterPro" id="IPR013424">
    <property type="entry name" value="Ice-binding_C"/>
</dbReference>
<comment type="caution">
    <text evidence="2">The sequence shown here is derived from an EMBL/GenBank/DDBJ whole genome shotgun (WGS) entry which is preliminary data.</text>
</comment>
<dbReference type="RefSeq" id="WP_188760385.1">
    <property type="nucleotide sequence ID" value="NZ_BMJB01000003.1"/>
</dbReference>
<dbReference type="NCBIfam" id="TIGR02595">
    <property type="entry name" value="PEP_CTERM"/>
    <property type="match status" value="1"/>
</dbReference>
<dbReference type="AlphaFoldDB" id="A0A916S1H2"/>
<dbReference type="Proteomes" id="UP000648801">
    <property type="component" value="Unassembled WGS sequence"/>
</dbReference>
<dbReference type="EMBL" id="BMJB01000003">
    <property type="protein sequence ID" value="GGA76907.1"/>
    <property type="molecule type" value="Genomic_DNA"/>
</dbReference>
<reference evidence="2" key="1">
    <citation type="journal article" date="2014" name="Int. J. Syst. Evol. Microbiol.">
        <title>Complete genome sequence of Corynebacterium casei LMG S-19264T (=DSM 44701T), isolated from a smear-ripened cheese.</title>
        <authorList>
            <consortium name="US DOE Joint Genome Institute (JGI-PGF)"/>
            <person name="Walter F."/>
            <person name="Albersmeier A."/>
            <person name="Kalinowski J."/>
            <person name="Ruckert C."/>
        </authorList>
    </citation>
    <scope>NUCLEOTIDE SEQUENCE</scope>
    <source>
        <strain evidence="2">CGMCC 1.15447</strain>
    </source>
</reference>
<accession>A0A916S1H2</accession>
<proteinExistence type="predicted"/>
<keyword evidence="3" id="KW-1185">Reference proteome</keyword>
<evidence type="ECO:0000313" key="3">
    <source>
        <dbReference type="Proteomes" id="UP000648801"/>
    </source>
</evidence>
<feature type="compositionally biased region" description="Pro residues" evidence="1">
    <location>
        <begin position="171"/>
        <end position="197"/>
    </location>
</feature>
<name>A0A916S1H2_9BACT</name>
<evidence type="ECO:0008006" key="4">
    <source>
        <dbReference type="Google" id="ProtNLM"/>
    </source>
</evidence>
<feature type="region of interest" description="Disordered" evidence="1">
    <location>
        <begin position="113"/>
        <end position="200"/>
    </location>
</feature>
<evidence type="ECO:0000313" key="2">
    <source>
        <dbReference type="EMBL" id="GGA76907.1"/>
    </source>
</evidence>
<gene>
    <name evidence="2" type="ORF">GCM10011507_30300</name>
</gene>
<reference evidence="2" key="2">
    <citation type="submission" date="2020-09" db="EMBL/GenBank/DDBJ databases">
        <authorList>
            <person name="Sun Q."/>
            <person name="Zhou Y."/>
        </authorList>
    </citation>
    <scope>NUCLEOTIDE SEQUENCE</scope>
    <source>
        <strain evidence="2">CGMCC 1.15447</strain>
    </source>
</reference>
<protein>
    <recommendedName>
        <fullName evidence="4">PEP-CTERM protein-sorting domain-containing protein</fullName>
    </recommendedName>
</protein>
<organism evidence="2 3">
    <name type="scientific">Edaphobacter acidisoli</name>
    <dbReference type="NCBI Taxonomy" id="2040573"/>
    <lineage>
        <taxon>Bacteria</taxon>
        <taxon>Pseudomonadati</taxon>
        <taxon>Acidobacteriota</taxon>
        <taxon>Terriglobia</taxon>
        <taxon>Terriglobales</taxon>
        <taxon>Acidobacteriaceae</taxon>
        <taxon>Edaphobacter</taxon>
    </lineage>
</organism>
<sequence length="222" mass="24218">MRRLIQFVLLVMFVTASTTGIRASTDCERWFIAYKQQLAHAKSMQRIEAARRRARMYAKRKLAGYVKPTTPVHPHPHRRPMSREETLRHFNLACGVLPEESTDQPLIAEEKPPAFEPFEPTDDFLAPDDGDQQIASYVAPPYVPPNFGPPSESGPPLYAPPIGGTGGGPAPHIPNNPPPNNPPPNNPPPNNPPPVVPEPGSLVLVLTGAIAAAGALRRKFRG</sequence>
<feature type="compositionally biased region" description="Acidic residues" evidence="1">
    <location>
        <begin position="119"/>
        <end position="131"/>
    </location>
</feature>